<feature type="domain" description="Radical SAM core" evidence="17">
    <location>
        <begin position="8"/>
        <end position="286"/>
    </location>
</feature>
<keyword evidence="11 15" id="KW-0411">Iron-sulfur</keyword>
<evidence type="ECO:0000256" key="9">
    <source>
        <dbReference type="ARBA" id="ARBA00022884"/>
    </source>
</evidence>
<comment type="cofactor">
    <cofactor evidence="15">
        <name>[4Fe-4S] cluster</name>
        <dbReference type="ChEBI" id="CHEBI:49883"/>
    </cofactor>
    <text evidence="15">Binds 1 [4Fe-4S] cluster. The cluster is coordinated with 3 cysteines and an exchangeable S-adenosyl-L-methionine.</text>
</comment>
<dbReference type="SFLD" id="SFLDS00029">
    <property type="entry name" value="Radical_SAM"/>
    <property type="match status" value="1"/>
</dbReference>
<dbReference type="GO" id="GO:0046872">
    <property type="term" value="F:metal ion binding"/>
    <property type="evidence" value="ECO:0007669"/>
    <property type="project" value="UniProtKB-KW"/>
</dbReference>
<evidence type="ECO:0000256" key="15">
    <source>
        <dbReference type="PIRSR" id="PIRSR005669-1"/>
    </source>
</evidence>
<dbReference type="GO" id="GO:0005737">
    <property type="term" value="C:cytoplasm"/>
    <property type="evidence" value="ECO:0007669"/>
    <property type="project" value="TreeGrafter"/>
</dbReference>
<evidence type="ECO:0000256" key="10">
    <source>
        <dbReference type="ARBA" id="ARBA00023004"/>
    </source>
</evidence>
<proteinExistence type="inferred from homology"/>
<dbReference type="SUPFAM" id="SSF55729">
    <property type="entry name" value="Acyl-CoA N-acyltransferases (Nat)"/>
    <property type="match status" value="1"/>
</dbReference>
<comment type="pathway">
    <text evidence="1">tRNA modification.</text>
</comment>
<keyword evidence="5" id="KW-0808">Transferase</keyword>
<evidence type="ECO:0000313" key="19">
    <source>
        <dbReference type="Proteomes" id="UP000315399"/>
    </source>
</evidence>
<dbReference type="PIRSF" id="PIRSF005669">
    <property type="entry name" value="Hist_AcTrfase_ELP3"/>
    <property type="match status" value="1"/>
</dbReference>
<name>A0A523B9Z0_9CREN</name>
<dbReference type="InterPro" id="IPR034687">
    <property type="entry name" value="ELP3-like"/>
</dbReference>
<evidence type="ECO:0000256" key="13">
    <source>
        <dbReference type="ARBA" id="ARBA00044771"/>
    </source>
</evidence>
<dbReference type="InterPro" id="IPR006638">
    <property type="entry name" value="Elp3/MiaA/NifB-like_rSAM"/>
</dbReference>
<dbReference type="NCBIfam" id="TIGR01211">
    <property type="entry name" value="ELP3"/>
    <property type="match status" value="1"/>
</dbReference>
<keyword evidence="6" id="KW-0949">S-adenosyl-L-methionine</keyword>
<dbReference type="PANTHER" id="PTHR11135">
    <property type="entry name" value="HISTONE ACETYLTRANSFERASE-RELATED"/>
    <property type="match status" value="1"/>
</dbReference>
<dbReference type="SUPFAM" id="SSF102114">
    <property type="entry name" value="Radical SAM enzymes"/>
    <property type="match status" value="1"/>
</dbReference>
<comment type="catalytic activity">
    <reaction evidence="14">
        <text>uridine(34) in tRNA + acetyl-CoA + S-adenosyl-L-methionine + H2O = 5-(carboxymethyl)uridine(34) in tRNA + 5'-deoxyadenosine + L-methionine + CoA + 2 H(+)</text>
        <dbReference type="Rhea" id="RHEA:61020"/>
        <dbReference type="Rhea" id="RHEA-COMP:10407"/>
        <dbReference type="Rhea" id="RHEA-COMP:11727"/>
        <dbReference type="ChEBI" id="CHEBI:15377"/>
        <dbReference type="ChEBI" id="CHEBI:15378"/>
        <dbReference type="ChEBI" id="CHEBI:17319"/>
        <dbReference type="ChEBI" id="CHEBI:57287"/>
        <dbReference type="ChEBI" id="CHEBI:57288"/>
        <dbReference type="ChEBI" id="CHEBI:57844"/>
        <dbReference type="ChEBI" id="CHEBI:59789"/>
        <dbReference type="ChEBI" id="CHEBI:65315"/>
        <dbReference type="ChEBI" id="CHEBI:74882"/>
        <dbReference type="EC" id="2.3.1.311"/>
    </reaction>
    <physiologicalReaction direction="left-to-right" evidence="14">
        <dbReference type="Rhea" id="RHEA:61021"/>
    </physiologicalReaction>
</comment>
<dbReference type="SFLD" id="SFLDG01086">
    <property type="entry name" value="elongater_protein-like"/>
    <property type="match status" value="1"/>
</dbReference>
<gene>
    <name evidence="18" type="ORF">DSO08_05140</name>
</gene>
<dbReference type="SFLD" id="SFLDF00344">
    <property type="entry name" value="ELP3-like"/>
    <property type="match status" value="1"/>
</dbReference>
<dbReference type="Pfam" id="PF16199">
    <property type="entry name" value="Radical_SAM_C"/>
    <property type="match status" value="1"/>
</dbReference>
<dbReference type="CDD" id="cd01335">
    <property type="entry name" value="Radical_SAM"/>
    <property type="match status" value="1"/>
</dbReference>
<dbReference type="Gene3D" id="3.30.750.200">
    <property type="match status" value="1"/>
</dbReference>
<evidence type="ECO:0000256" key="3">
    <source>
        <dbReference type="ARBA" id="ARBA00022485"/>
    </source>
</evidence>
<evidence type="ECO:0000259" key="16">
    <source>
        <dbReference type="PROSITE" id="PS51186"/>
    </source>
</evidence>
<dbReference type="Pfam" id="PF00583">
    <property type="entry name" value="Acetyltransf_1"/>
    <property type="match status" value="1"/>
</dbReference>
<keyword evidence="12" id="KW-0012">Acyltransferase</keyword>
<dbReference type="InterPro" id="IPR000182">
    <property type="entry name" value="GNAT_dom"/>
</dbReference>
<dbReference type="PROSITE" id="PS51186">
    <property type="entry name" value="GNAT"/>
    <property type="match status" value="1"/>
</dbReference>
<dbReference type="InterPro" id="IPR032432">
    <property type="entry name" value="Radical_SAM_C"/>
</dbReference>
<dbReference type="GO" id="GO:0051539">
    <property type="term" value="F:4 iron, 4 sulfur cluster binding"/>
    <property type="evidence" value="ECO:0007669"/>
    <property type="project" value="UniProtKB-KW"/>
</dbReference>
<dbReference type="EMBL" id="QNVH01000056">
    <property type="protein sequence ID" value="TDA37756.1"/>
    <property type="molecule type" value="Genomic_DNA"/>
</dbReference>
<keyword evidence="9" id="KW-0694">RNA-binding</keyword>
<dbReference type="InterPro" id="IPR016181">
    <property type="entry name" value="Acyl_CoA_acyltransferase"/>
</dbReference>
<evidence type="ECO:0000256" key="4">
    <source>
        <dbReference type="ARBA" id="ARBA00022555"/>
    </source>
</evidence>
<dbReference type="Gene3D" id="3.40.630.30">
    <property type="match status" value="1"/>
</dbReference>
<evidence type="ECO:0000259" key="17">
    <source>
        <dbReference type="PROSITE" id="PS51918"/>
    </source>
</evidence>
<dbReference type="AlphaFoldDB" id="A0A523B9Z0"/>
<dbReference type="PANTHER" id="PTHR11135:SF7">
    <property type="entry name" value="TRNA URIDINE(34) ACETYLTRANSFERASE"/>
    <property type="match status" value="1"/>
</dbReference>
<dbReference type="PROSITE" id="PS51918">
    <property type="entry name" value="RADICAL_SAM"/>
    <property type="match status" value="1"/>
</dbReference>
<keyword evidence="4" id="KW-0820">tRNA-binding</keyword>
<dbReference type="EC" id="2.3.1.311" evidence="13"/>
<evidence type="ECO:0000256" key="8">
    <source>
        <dbReference type="ARBA" id="ARBA00022723"/>
    </source>
</evidence>
<feature type="binding site" evidence="15">
    <location>
        <position position="34"/>
    </location>
    <ligand>
        <name>[4Fe-4S] cluster</name>
        <dbReference type="ChEBI" id="CHEBI:49883"/>
        <note>4Fe-4S-S-AdoMet</note>
    </ligand>
</feature>
<keyword evidence="7" id="KW-0819">tRNA processing</keyword>
<evidence type="ECO:0000256" key="5">
    <source>
        <dbReference type="ARBA" id="ARBA00022679"/>
    </source>
</evidence>
<comment type="similarity">
    <text evidence="2">Belongs to the ELP3 family.</text>
</comment>
<dbReference type="InterPro" id="IPR007197">
    <property type="entry name" value="rSAM"/>
</dbReference>
<dbReference type="InterPro" id="IPR058240">
    <property type="entry name" value="rSAM_sf"/>
</dbReference>
<keyword evidence="8 15" id="KW-0479">Metal-binding</keyword>
<comment type="caution">
    <text evidence="18">The sequence shown here is derived from an EMBL/GenBank/DDBJ whole genome shotgun (WGS) entry which is preliminary data.</text>
</comment>
<evidence type="ECO:0000256" key="6">
    <source>
        <dbReference type="ARBA" id="ARBA00022691"/>
    </source>
</evidence>
<dbReference type="CDD" id="cd04301">
    <property type="entry name" value="NAT_SF"/>
    <property type="match status" value="1"/>
</dbReference>
<protein>
    <recommendedName>
        <fullName evidence="13">tRNA carboxymethyluridine synthase</fullName>
        <ecNumber evidence="13">2.3.1.311</ecNumber>
    </recommendedName>
</protein>
<feature type="domain" description="N-acetyltransferase" evidence="16">
    <location>
        <begin position="321"/>
        <end position="472"/>
    </location>
</feature>
<evidence type="ECO:0000256" key="2">
    <source>
        <dbReference type="ARBA" id="ARBA00005494"/>
    </source>
</evidence>
<dbReference type="SMART" id="SM00729">
    <property type="entry name" value="Elp3"/>
    <property type="match status" value="1"/>
</dbReference>
<reference evidence="18 19" key="1">
    <citation type="journal article" date="2019" name="Nat. Microbiol.">
        <title>Expanding anaerobic alkane metabolism in the domain of Archaea.</title>
        <authorList>
            <person name="Wang Y."/>
            <person name="Wegener G."/>
            <person name="Hou J."/>
            <person name="Wang F."/>
            <person name="Xiao X."/>
        </authorList>
    </citation>
    <scope>NUCLEOTIDE SEQUENCE [LARGE SCALE GENOMIC DNA]</scope>
    <source>
        <strain evidence="18">WYZ-LMO10</strain>
    </source>
</reference>
<dbReference type="Pfam" id="PF04055">
    <property type="entry name" value="Radical_SAM"/>
    <property type="match status" value="1"/>
</dbReference>
<dbReference type="InterPro" id="IPR039661">
    <property type="entry name" value="ELP3"/>
</dbReference>
<dbReference type="GO" id="GO:0000049">
    <property type="term" value="F:tRNA binding"/>
    <property type="evidence" value="ECO:0007669"/>
    <property type="project" value="UniProtKB-KW"/>
</dbReference>
<evidence type="ECO:0000256" key="14">
    <source>
        <dbReference type="ARBA" id="ARBA00047372"/>
    </source>
</evidence>
<feature type="binding site" evidence="15">
    <location>
        <position position="25"/>
    </location>
    <ligand>
        <name>[4Fe-4S] cluster</name>
        <dbReference type="ChEBI" id="CHEBI:49883"/>
        <note>4Fe-4S-S-AdoMet</note>
    </ligand>
</feature>
<evidence type="ECO:0000256" key="7">
    <source>
        <dbReference type="ARBA" id="ARBA00022694"/>
    </source>
</evidence>
<evidence type="ECO:0000313" key="18">
    <source>
        <dbReference type="EMBL" id="TDA37756.1"/>
    </source>
</evidence>
<organism evidence="18 19">
    <name type="scientific">Thermoproteota archaeon</name>
    <dbReference type="NCBI Taxonomy" id="2056631"/>
    <lineage>
        <taxon>Archaea</taxon>
        <taxon>Thermoproteota</taxon>
    </lineage>
</organism>
<evidence type="ECO:0000256" key="12">
    <source>
        <dbReference type="ARBA" id="ARBA00023315"/>
    </source>
</evidence>
<dbReference type="GO" id="GO:0002926">
    <property type="term" value="P:tRNA wobble base 5-methoxycarbonylmethyl-2-thiouridinylation"/>
    <property type="evidence" value="ECO:0007669"/>
    <property type="project" value="TreeGrafter"/>
</dbReference>
<sequence length="473" mass="54204">MLVGKKVRSASGIYTVAVMTKPSRCPKDRPCSYCPGGVDYGTPQSYLGKEPALMRGIQSNFDPYRQVMYRLTQYSMLGHRPSKIQLIIMGGTFPATDLDYQEWFVTRCLEAMNDYPEFKPYRWRSLEEAQLRNESSRVRCIGITMETRPDWAKEHHADRMIRLGATLVEIGVQTLDDETLMRVNRGCTVKDVKEATRILRDSGLKVGYHMMPGLPGNTREKDLEDLRRIFSDEDFRPDYLKIYPTLVIEGTELYAEWLAGRYRALGNDEAVDLLVEAHKNFPKWVRVARIQRDVPAHIIRDGVTKSNLREIVDARLRMLGIRCRCIRCREVGLARVRGEDVSNLRPEIKVEEYAAGGGIELFISLEDQDFLVGFLRLRVPSERAHRPEVIGAGVIRELHIYGPQIPVGEKSREAYQHHGLGATLLSKAEEIARDRFGLKRIVVLPGVGVRGYYRKRGYRRLPSSPYMMKRIAQ</sequence>
<dbReference type="GO" id="GO:0106261">
    <property type="term" value="F:tRNA uridine(34) acetyltransferase activity"/>
    <property type="evidence" value="ECO:0007669"/>
    <property type="project" value="UniProtKB-EC"/>
</dbReference>
<feature type="binding site" evidence="15">
    <location>
        <position position="31"/>
    </location>
    <ligand>
        <name>[4Fe-4S] cluster</name>
        <dbReference type="ChEBI" id="CHEBI:49883"/>
        <note>4Fe-4S-S-AdoMet</note>
    </ligand>
</feature>
<dbReference type="Proteomes" id="UP000315399">
    <property type="component" value="Unassembled WGS sequence"/>
</dbReference>
<accession>A0A523B9Z0</accession>
<keyword evidence="10 15" id="KW-0408">Iron</keyword>
<keyword evidence="3" id="KW-0004">4Fe-4S</keyword>
<evidence type="ECO:0000256" key="1">
    <source>
        <dbReference type="ARBA" id="ARBA00005217"/>
    </source>
</evidence>
<evidence type="ECO:0000256" key="11">
    <source>
        <dbReference type="ARBA" id="ARBA00023014"/>
    </source>
</evidence>